<reference evidence="5 6" key="1">
    <citation type="submission" date="2019-11" db="EMBL/GenBank/DDBJ databases">
        <title>Type strains purchased from KCTC, JCM and DSMZ.</title>
        <authorList>
            <person name="Lu H."/>
        </authorList>
    </citation>
    <scope>NUCLEOTIDE SEQUENCE [LARGE SCALE GENOMIC DNA]</scope>
    <source>
        <strain evidence="5 6">KCTC 22382</strain>
    </source>
</reference>
<feature type="transmembrane region" description="Helical" evidence="3">
    <location>
        <begin position="188"/>
        <end position="207"/>
    </location>
</feature>
<evidence type="ECO:0000313" key="6">
    <source>
        <dbReference type="Proteomes" id="UP000475582"/>
    </source>
</evidence>
<feature type="domain" description="GGDEF" evidence="4">
    <location>
        <begin position="334"/>
        <end position="467"/>
    </location>
</feature>
<dbReference type="EMBL" id="WNKY01000074">
    <property type="protein sequence ID" value="MTV41849.1"/>
    <property type="molecule type" value="Genomic_DNA"/>
</dbReference>
<dbReference type="Gene3D" id="3.30.70.270">
    <property type="match status" value="1"/>
</dbReference>
<dbReference type="PANTHER" id="PTHR45138">
    <property type="entry name" value="REGULATORY COMPONENTS OF SENSORY TRANSDUCTION SYSTEM"/>
    <property type="match status" value="1"/>
</dbReference>
<dbReference type="SUPFAM" id="SSF55073">
    <property type="entry name" value="Nucleotide cyclase"/>
    <property type="match status" value="1"/>
</dbReference>
<proteinExistence type="predicted"/>
<dbReference type="InterPro" id="IPR029787">
    <property type="entry name" value="Nucleotide_cyclase"/>
</dbReference>
<dbReference type="Proteomes" id="UP000475582">
    <property type="component" value="Unassembled WGS sequence"/>
</dbReference>
<dbReference type="GO" id="GO:0052621">
    <property type="term" value="F:diguanylate cyclase activity"/>
    <property type="evidence" value="ECO:0007669"/>
    <property type="project" value="UniProtKB-EC"/>
</dbReference>
<feature type="transmembrane region" description="Helical" evidence="3">
    <location>
        <begin position="145"/>
        <end position="168"/>
    </location>
</feature>
<evidence type="ECO:0000256" key="1">
    <source>
        <dbReference type="ARBA" id="ARBA00012528"/>
    </source>
</evidence>
<dbReference type="PANTHER" id="PTHR45138:SF9">
    <property type="entry name" value="DIGUANYLATE CYCLASE DGCM-RELATED"/>
    <property type="match status" value="1"/>
</dbReference>
<dbReference type="SMART" id="SM00267">
    <property type="entry name" value="GGDEF"/>
    <property type="match status" value="1"/>
</dbReference>
<keyword evidence="6" id="KW-1185">Reference proteome</keyword>
<dbReference type="GO" id="GO:0005886">
    <property type="term" value="C:plasma membrane"/>
    <property type="evidence" value="ECO:0007669"/>
    <property type="project" value="TreeGrafter"/>
</dbReference>
<dbReference type="AlphaFoldDB" id="A0A6L6PSR9"/>
<feature type="transmembrane region" description="Helical" evidence="3">
    <location>
        <begin position="266"/>
        <end position="286"/>
    </location>
</feature>
<comment type="catalytic activity">
    <reaction evidence="2">
        <text>2 GTP = 3',3'-c-di-GMP + 2 diphosphate</text>
        <dbReference type="Rhea" id="RHEA:24898"/>
        <dbReference type="ChEBI" id="CHEBI:33019"/>
        <dbReference type="ChEBI" id="CHEBI:37565"/>
        <dbReference type="ChEBI" id="CHEBI:58805"/>
        <dbReference type="EC" id="2.7.7.65"/>
    </reaction>
</comment>
<protein>
    <recommendedName>
        <fullName evidence="1">diguanylate cyclase</fullName>
        <ecNumber evidence="1">2.7.7.65</ecNumber>
    </recommendedName>
</protein>
<dbReference type="EC" id="2.7.7.65" evidence="1"/>
<evidence type="ECO:0000313" key="5">
    <source>
        <dbReference type="EMBL" id="MTV41849.1"/>
    </source>
</evidence>
<dbReference type="NCBIfam" id="TIGR00254">
    <property type="entry name" value="GGDEF"/>
    <property type="match status" value="1"/>
</dbReference>
<feature type="transmembrane region" description="Helical" evidence="3">
    <location>
        <begin position="33"/>
        <end position="53"/>
    </location>
</feature>
<dbReference type="GO" id="GO:0043709">
    <property type="term" value="P:cell adhesion involved in single-species biofilm formation"/>
    <property type="evidence" value="ECO:0007669"/>
    <property type="project" value="TreeGrafter"/>
</dbReference>
<gene>
    <name evidence="5" type="ORF">GM676_30315</name>
</gene>
<keyword evidence="3" id="KW-0472">Membrane</keyword>
<dbReference type="InterPro" id="IPR043128">
    <property type="entry name" value="Rev_trsase/Diguanyl_cyclase"/>
</dbReference>
<dbReference type="GO" id="GO:1902201">
    <property type="term" value="P:negative regulation of bacterial-type flagellum-dependent cell motility"/>
    <property type="evidence" value="ECO:0007669"/>
    <property type="project" value="TreeGrafter"/>
</dbReference>
<feature type="transmembrane region" description="Helical" evidence="3">
    <location>
        <begin position="228"/>
        <end position="246"/>
    </location>
</feature>
<organism evidence="5 6">
    <name type="scientific">Duganella radicis</name>
    <dbReference type="NCBI Taxonomy" id="551988"/>
    <lineage>
        <taxon>Bacteria</taxon>
        <taxon>Pseudomonadati</taxon>
        <taxon>Pseudomonadota</taxon>
        <taxon>Betaproteobacteria</taxon>
        <taxon>Burkholderiales</taxon>
        <taxon>Oxalobacteraceae</taxon>
        <taxon>Telluria group</taxon>
        <taxon>Duganella</taxon>
    </lineage>
</organism>
<feature type="transmembrane region" description="Helical" evidence="3">
    <location>
        <begin position="65"/>
        <end position="89"/>
    </location>
</feature>
<dbReference type="Pfam" id="PF00990">
    <property type="entry name" value="GGDEF"/>
    <property type="match status" value="1"/>
</dbReference>
<keyword evidence="3" id="KW-1133">Transmembrane helix</keyword>
<dbReference type="FunFam" id="3.30.70.270:FF:000001">
    <property type="entry name" value="Diguanylate cyclase domain protein"/>
    <property type="match status" value="1"/>
</dbReference>
<feature type="transmembrane region" description="Helical" evidence="3">
    <location>
        <begin position="109"/>
        <end position="133"/>
    </location>
</feature>
<dbReference type="InterPro" id="IPR050469">
    <property type="entry name" value="Diguanylate_Cyclase"/>
</dbReference>
<evidence type="ECO:0000256" key="2">
    <source>
        <dbReference type="ARBA" id="ARBA00034247"/>
    </source>
</evidence>
<evidence type="ECO:0000259" key="4">
    <source>
        <dbReference type="PROSITE" id="PS50887"/>
    </source>
</evidence>
<dbReference type="InterPro" id="IPR000160">
    <property type="entry name" value="GGDEF_dom"/>
</dbReference>
<comment type="caution">
    <text evidence="5">The sequence shown here is derived from an EMBL/GenBank/DDBJ whole genome shotgun (WGS) entry which is preliminary data.</text>
</comment>
<dbReference type="PROSITE" id="PS50887">
    <property type="entry name" value="GGDEF"/>
    <property type="match status" value="1"/>
</dbReference>
<sequence length="473" mass="52962">MLSNTDAEAPPYRELSPLRLWRSGTSRQQACLFGGWLALLALSVCMGVGMVIWGWSGIPIEFGGLAVYLTVYPPLWICLLLTLTLGWWWGAIPAYCATVSLALYAGMPLSWALLFGLANPLGFLVMVIGYQAIAMRRDLRGLSSLLFYVQQSFIACVFSSSGALIWSYTNDYERAALLPVWQGWWLGALLQSVCIVGPLMAMLWPRVERWLATHPQLLRDSHVRSRGSLLGLLASVTLGVLVYGYATFSLADAQVNPDALRQTMWIFYWVFVAIVLFMAFFGYQLFQHWQKSQDVLLAELQKLATTDALTGLLNRREADRRLAAEWDRTCRSGHSTAMVLLDIDHFKQINDQYGHPAGDAALRCLAAVMKSVMRKVDFGARYGGEEFLIVLPETGLRGAHAFAERLRQEVASELVSHDGASFRIQVSLGVSVVRQDEASYERWFSRADQALYRAKQGGRNRTELDEPEVEKLA</sequence>
<keyword evidence="3" id="KW-0812">Transmembrane</keyword>
<dbReference type="CDD" id="cd01949">
    <property type="entry name" value="GGDEF"/>
    <property type="match status" value="1"/>
</dbReference>
<evidence type="ECO:0000256" key="3">
    <source>
        <dbReference type="SAM" id="Phobius"/>
    </source>
</evidence>
<accession>A0A6L6PSR9</accession>
<name>A0A6L6PSR9_9BURK</name>